<comment type="caution">
    <text evidence="1">The sequence shown here is derived from an EMBL/GenBank/DDBJ whole genome shotgun (WGS) entry which is preliminary data.</text>
</comment>
<protein>
    <submittedName>
        <fullName evidence="1">RabGAP/TBC</fullName>
    </submittedName>
</protein>
<feature type="non-terminal residue" evidence="1">
    <location>
        <position position="132"/>
    </location>
</feature>
<name>A0A9P8KBG1_AURME</name>
<dbReference type="AlphaFoldDB" id="A0A9P8KBG1"/>
<sequence length="132" mass="13893">MSSSRTGTQLVSTFIAFSKSPSTMRDLVASTNAALVACRTLRSAPSKVDLLSRVGGGLPGKSASPNSINTSQTRSCAGKGMLRLKSVRYHLVPYVMASMPKSSSLALRSWSLASQSVSNSLSVVIRPEKPCS</sequence>
<proteinExistence type="predicted"/>
<evidence type="ECO:0000313" key="1">
    <source>
        <dbReference type="EMBL" id="KAH0237874.1"/>
    </source>
</evidence>
<accession>A0A9P8KBG1</accession>
<organism evidence="1 2">
    <name type="scientific">Aureobasidium melanogenum</name>
    <name type="common">Aureobasidium pullulans var. melanogenum</name>
    <dbReference type="NCBI Taxonomy" id="46634"/>
    <lineage>
        <taxon>Eukaryota</taxon>
        <taxon>Fungi</taxon>
        <taxon>Dikarya</taxon>
        <taxon>Ascomycota</taxon>
        <taxon>Pezizomycotina</taxon>
        <taxon>Dothideomycetes</taxon>
        <taxon>Dothideomycetidae</taxon>
        <taxon>Dothideales</taxon>
        <taxon>Saccotheciaceae</taxon>
        <taxon>Aureobasidium</taxon>
    </lineage>
</organism>
<reference evidence="1" key="1">
    <citation type="journal article" date="2021" name="J Fungi (Basel)">
        <title>Virulence traits and population genomics of the black yeast Aureobasidium melanogenum.</title>
        <authorList>
            <person name="Cernosa A."/>
            <person name="Sun X."/>
            <person name="Gostincar C."/>
            <person name="Fang C."/>
            <person name="Gunde-Cimerman N."/>
            <person name="Song Z."/>
        </authorList>
    </citation>
    <scope>NUCLEOTIDE SEQUENCE</scope>
    <source>
        <strain evidence="1">EXF-8016</strain>
    </source>
</reference>
<evidence type="ECO:0000313" key="2">
    <source>
        <dbReference type="Proteomes" id="UP000767238"/>
    </source>
</evidence>
<dbReference type="Proteomes" id="UP000767238">
    <property type="component" value="Unassembled WGS sequence"/>
</dbReference>
<gene>
    <name evidence="1" type="ORF">KCV03_g139</name>
</gene>
<reference evidence="1" key="2">
    <citation type="submission" date="2021-08" db="EMBL/GenBank/DDBJ databases">
        <authorList>
            <person name="Gostincar C."/>
            <person name="Sun X."/>
            <person name="Song Z."/>
            <person name="Gunde-Cimerman N."/>
        </authorList>
    </citation>
    <scope>NUCLEOTIDE SEQUENCE</scope>
    <source>
        <strain evidence="1">EXF-8016</strain>
    </source>
</reference>
<dbReference type="EMBL" id="JAHFYH010000001">
    <property type="protein sequence ID" value="KAH0237874.1"/>
    <property type="molecule type" value="Genomic_DNA"/>
</dbReference>